<dbReference type="PANTHER" id="PTHR30572">
    <property type="entry name" value="MEMBRANE COMPONENT OF TRANSPORTER-RELATED"/>
    <property type="match status" value="1"/>
</dbReference>
<evidence type="ECO:0000256" key="4">
    <source>
        <dbReference type="ARBA" id="ARBA00022989"/>
    </source>
</evidence>
<feature type="transmembrane region" description="Helical" evidence="7">
    <location>
        <begin position="21"/>
        <end position="46"/>
    </location>
</feature>
<evidence type="ECO:0000259" key="8">
    <source>
        <dbReference type="Pfam" id="PF02687"/>
    </source>
</evidence>
<evidence type="ECO:0000313" key="10">
    <source>
        <dbReference type="EMBL" id="EAR27205.1"/>
    </source>
</evidence>
<evidence type="ECO:0000256" key="5">
    <source>
        <dbReference type="ARBA" id="ARBA00023136"/>
    </source>
</evidence>
<feature type="transmembrane region" description="Helical" evidence="7">
    <location>
        <begin position="437"/>
        <end position="457"/>
    </location>
</feature>
<dbReference type="AlphaFoldDB" id="A4CE13"/>
<gene>
    <name evidence="10" type="ORF">PTD2_06025</name>
</gene>
<feature type="domain" description="ABC3 transporter permease C-terminal" evidence="8">
    <location>
        <begin position="694"/>
        <end position="801"/>
    </location>
</feature>
<keyword evidence="2" id="KW-1003">Cell membrane</keyword>
<dbReference type="EMBL" id="AAOH01000007">
    <property type="protein sequence ID" value="EAR27205.1"/>
    <property type="molecule type" value="Genomic_DNA"/>
</dbReference>
<evidence type="ECO:0000256" key="3">
    <source>
        <dbReference type="ARBA" id="ARBA00022692"/>
    </source>
</evidence>
<proteinExistence type="inferred from homology"/>
<keyword evidence="3 7" id="KW-0812">Transmembrane</keyword>
<keyword evidence="5 7" id="KW-0472">Membrane</keyword>
<comment type="subcellular location">
    <subcellularLocation>
        <location evidence="1">Cell membrane</location>
        <topology evidence="1">Multi-pass membrane protein</topology>
    </subcellularLocation>
</comment>
<dbReference type="STRING" id="87626.PTD2_06025"/>
<keyword evidence="11" id="KW-1185">Reference proteome</keyword>
<dbReference type="InterPro" id="IPR050250">
    <property type="entry name" value="Macrolide_Exporter_MacB"/>
</dbReference>
<dbReference type="GO" id="GO:0022857">
    <property type="term" value="F:transmembrane transporter activity"/>
    <property type="evidence" value="ECO:0007669"/>
    <property type="project" value="TreeGrafter"/>
</dbReference>
<evidence type="ECO:0000256" key="1">
    <source>
        <dbReference type="ARBA" id="ARBA00004651"/>
    </source>
</evidence>
<dbReference type="RefSeq" id="WP_009839068.1">
    <property type="nucleotide sequence ID" value="NZ_AAOH01000007.1"/>
</dbReference>
<feature type="transmembrane region" description="Helical" evidence="7">
    <location>
        <begin position="336"/>
        <end position="363"/>
    </location>
</feature>
<dbReference type="OrthoDB" id="5711186at2"/>
<evidence type="ECO:0000256" key="7">
    <source>
        <dbReference type="SAM" id="Phobius"/>
    </source>
</evidence>
<dbReference type="eggNOG" id="COG0577">
    <property type="taxonomic scope" value="Bacteria"/>
</dbReference>
<sequence length="814" mass="90182">MASFIKTRSQLRLAWASLKSAPGFVSAVVATLALTLATLFVVLSLVNSYFLKPLDVFDESRMVVVEQRTTFQDNDAPGFQSYQSIVHWFKHNLSFDHVVMINADEMVFKNIAGEPKENILYVSGDYFKVLNTPFILGQAFSGGETLEEINDSVVISEQFWRKHLKSDPEVVGKSLQTLGSISYTISGVVSEDFSPPFMIKTGLVDVWLPTSSDRRYFHNKEWQSPWTNTFKNLKLIGVLKAGVTQIQAEQDLKVQIDSIKAQWLNNGGISDVNPMVTGYRDVELGNNDQLSLMMLAGALGLLLIAVLNVSTLFFSRALAQHKTLALQAVLGAKRSTLFNAILLQALLLMAMSFSVALFASAWGIKLFKMLAQGRLPLVNSLSLDFNLVLVAMLICIVLAYLFAGITAKLVNYQALSGQLQSSGKGSVSQVSGRTVRVLIGAQVFVATLLVSFSIMVVSKSLDTMSRHLGSNTENLYFVQLFQEGDEATLPERFEKNLQYQSVLQNSKGIKQVAMGQSPITARQNANTITDLEGKSTIFFPSQWVGSDYFALVGTEIIAGRTFSQQALRGEVDELMVSVSVAKWLQPDADISELLGKTYLGFDDKPYEIVGITEDFNHPKYFTKDQGRHIWWPARPYSATFVIEVEPGFKLDGETVLTNLSTVNSHLTLWQFSDLQQEYDGLLYMSRLTVVLCSALALFTLLLAAIGIFGVLSYNLGLRRYEFGIRMALGAKKARLFKLINKEALLPVSIGFCLAVSITLLSSALLPTLFTDWLLFDAILQIVALLFTALVAIIACFRPLYILLKTKPMAALRNE</sequence>
<dbReference type="Pfam" id="PF02687">
    <property type="entry name" value="FtsX"/>
    <property type="match status" value="1"/>
</dbReference>
<feature type="transmembrane region" description="Helical" evidence="7">
    <location>
        <begin position="383"/>
        <end position="403"/>
    </location>
</feature>
<comment type="caution">
    <text evidence="10">The sequence shown here is derived from an EMBL/GenBank/DDBJ whole genome shotgun (WGS) entry which is preliminary data.</text>
</comment>
<keyword evidence="4 7" id="KW-1133">Transmembrane helix</keyword>
<reference evidence="10 11" key="1">
    <citation type="submission" date="2006-02" db="EMBL/GenBank/DDBJ databases">
        <authorList>
            <person name="Moran M.A."/>
            <person name="Kjelleberg S."/>
            <person name="Egan S."/>
            <person name="Saunders N."/>
            <person name="Thomas T."/>
            <person name="Ferriera S."/>
            <person name="Johnson J."/>
            <person name="Kravitz S."/>
            <person name="Halpern A."/>
            <person name="Remington K."/>
            <person name="Beeson K."/>
            <person name="Tran B."/>
            <person name="Rogers Y.-H."/>
            <person name="Friedman R."/>
            <person name="Venter J.C."/>
        </authorList>
    </citation>
    <scope>NUCLEOTIDE SEQUENCE [LARGE SCALE GENOMIC DNA]</scope>
    <source>
        <strain evidence="10 11">D2</strain>
    </source>
</reference>
<evidence type="ECO:0000256" key="2">
    <source>
        <dbReference type="ARBA" id="ARBA00022475"/>
    </source>
</evidence>
<feature type="domain" description="MacB-like periplasmic core" evidence="9">
    <location>
        <begin position="451"/>
        <end position="639"/>
    </location>
</feature>
<dbReference type="GO" id="GO:0005886">
    <property type="term" value="C:plasma membrane"/>
    <property type="evidence" value="ECO:0007669"/>
    <property type="project" value="UniProtKB-SubCell"/>
</dbReference>
<protein>
    <recommendedName>
        <fullName evidence="12">Permease</fullName>
    </recommendedName>
</protein>
<evidence type="ECO:0000313" key="11">
    <source>
        <dbReference type="Proteomes" id="UP000006201"/>
    </source>
</evidence>
<accession>A4CE13</accession>
<dbReference type="InterPro" id="IPR003838">
    <property type="entry name" value="ABC3_permease_C"/>
</dbReference>
<comment type="similarity">
    <text evidence="6">Belongs to the ABC-4 integral membrane protein family.</text>
</comment>
<evidence type="ECO:0000259" key="9">
    <source>
        <dbReference type="Pfam" id="PF12704"/>
    </source>
</evidence>
<dbReference type="HOGENOM" id="CLU_009433_0_0_6"/>
<dbReference type="Pfam" id="PF12704">
    <property type="entry name" value="MacB_PCD"/>
    <property type="match status" value="2"/>
</dbReference>
<feature type="domain" description="MacB-like periplasmic core" evidence="9">
    <location>
        <begin position="29"/>
        <end position="253"/>
    </location>
</feature>
<organism evidence="10 11">
    <name type="scientific">Pseudoalteromonas tunicata D2</name>
    <dbReference type="NCBI Taxonomy" id="87626"/>
    <lineage>
        <taxon>Bacteria</taxon>
        <taxon>Pseudomonadati</taxon>
        <taxon>Pseudomonadota</taxon>
        <taxon>Gammaproteobacteria</taxon>
        <taxon>Alteromonadales</taxon>
        <taxon>Pseudoalteromonadaceae</taxon>
        <taxon>Pseudoalteromonas</taxon>
    </lineage>
</organism>
<evidence type="ECO:0008006" key="12">
    <source>
        <dbReference type="Google" id="ProtNLM"/>
    </source>
</evidence>
<name>A4CE13_9GAMM</name>
<feature type="transmembrane region" description="Helical" evidence="7">
    <location>
        <begin position="290"/>
        <end position="315"/>
    </location>
</feature>
<feature type="transmembrane region" description="Helical" evidence="7">
    <location>
        <begin position="743"/>
        <end position="765"/>
    </location>
</feature>
<evidence type="ECO:0000256" key="6">
    <source>
        <dbReference type="ARBA" id="ARBA00038076"/>
    </source>
</evidence>
<feature type="transmembrane region" description="Helical" evidence="7">
    <location>
        <begin position="777"/>
        <end position="803"/>
    </location>
</feature>
<dbReference type="Proteomes" id="UP000006201">
    <property type="component" value="Unassembled WGS sequence"/>
</dbReference>
<dbReference type="PANTHER" id="PTHR30572:SF4">
    <property type="entry name" value="ABC TRANSPORTER PERMEASE YTRF"/>
    <property type="match status" value="1"/>
</dbReference>
<feature type="transmembrane region" description="Helical" evidence="7">
    <location>
        <begin position="694"/>
        <end position="716"/>
    </location>
</feature>
<dbReference type="InterPro" id="IPR025857">
    <property type="entry name" value="MacB_PCD"/>
</dbReference>